<name>A0A8J6ITW6_9ALTE</name>
<dbReference type="InterPro" id="IPR010987">
    <property type="entry name" value="Glutathione-S-Trfase_C-like"/>
</dbReference>
<dbReference type="SFLD" id="SFLDG01151">
    <property type="entry name" value="Main.2:_Nu-like"/>
    <property type="match status" value="1"/>
</dbReference>
<reference evidence="4" key="2">
    <citation type="submission" date="2020-08" db="EMBL/GenBank/DDBJ databases">
        <authorList>
            <person name="Lai Q."/>
        </authorList>
    </citation>
    <scope>NUCLEOTIDE SEQUENCE</scope>
    <source>
        <strain evidence="4">S27-2</strain>
    </source>
</reference>
<evidence type="ECO:0000313" key="5">
    <source>
        <dbReference type="Proteomes" id="UP000601768"/>
    </source>
</evidence>
<dbReference type="SFLD" id="SFLDG00358">
    <property type="entry name" value="Main_(cytGST)"/>
    <property type="match status" value="1"/>
</dbReference>
<dbReference type="SFLD" id="SFLDS00019">
    <property type="entry name" value="Glutathione_Transferase_(cytos"/>
    <property type="match status" value="1"/>
</dbReference>
<comment type="similarity">
    <text evidence="1">Belongs to the GST superfamily.</text>
</comment>
<dbReference type="Gene3D" id="3.40.30.10">
    <property type="entry name" value="Glutaredoxin"/>
    <property type="match status" value="1"/>
</dbReference>
<dbReference type="PANTHER" id="PTHR44051">
    <property type="entry name" value="GLUTATHIONE S-TRANSFERASE-RELATED"/>
    <property type="match status" value="1"/>
</dbReference>
<dbReference type="CDD" id="cd03056">
    <property type="entry name" value="GST_N_4"/>
    <property type="match status" value="1"/>
</dbReference>
<dbReference type="InterPro" id="IPR036282">
    <property type="entry name" value="Glutathione-S-Trfase_C_sf"/>
</dbReference>
<sequence length="206" mass="22036">MQNSVLLYRHPLSGHSHRVQLFASLAGINHTLVDVDLVNAEHKQDAFLALNPLGQVPVIKDGDFVLADSNAILLYLARRYAPDYLADNALEEAQIQRYLSIAANEIANGPAAARLITVFGAPFDAEATIAKANAILSVLNDELEGKTWLVGNKLTIADIAIYSYLAHAPEGNVSLEPYPNVRAHLASIESLPGFVAMQATAAGLAA</sequence>
<dbReference type="PROSITE" id="PS50405">
    <property type="entry name" value="GST_CTER"/>
    <property type="match status" value="1"/>
</dbReference>
<organism evidence="4 5">
    <name type="scientific">Neptunicella marina</name>
    <dbReference type="NCBI Taxonomy" id="2125989"/>
    <lineage>
        <taxon>Bacteria</taxon>
        <taxon>Pseudomonadati</taxon>
        <taxon>Pseudomonadota</taxon>
        <taxon>Gammaproteobacteria</taxon>
        <taxon>Alteromonadales</taxon>
        <taxon>Alteromonadaceae</taxon>
        <taxon>Neptunicella</taxon>
    </lineage>
</organism>
<comment type="caution">
    <text evidence="4">The sequence shown here is derived from an EMBL/GenBank/DDBJ whole genome shotgun (WGS) entry which is preliminary data.</text>
</comment>
<evidence type="ECO:0000259" key="2">
    <source>
        <dbReference type="PROSITE" id="PS50404"/>
    </source>
</evidence>
<dbReference type="RefSeq" id="WP_186506010.1">
    <property type="nucleotide sequence ID" value="NZ_JACNEP010000004.1"/>
</dbReference>
<evidence type="ECO:0000313" key="4">
    <source>
        <dbReference type="EMBL" id="MBC3765536.1"/>
    </source>
</evidence>
<proteinExistence type="inferred from homology"/>
<dbReference type="InterPro" id="IPR040079">
    <property type="entry name" value="Glutathione_S-Trfase"/>
</dbReference>
<dbReference type="Pfam" id="PF00043">
    <property type="entry name" value="GST_C"/>
    <property type="match status" value="1"/>
</dbReference>
<dbReference type="EMBL" id="JACNEP010000004">
    <property type="protein sequence ID" value="MBC3765536.1"/>
    <property type="molecule type" value="Genomic_DNA"/>
</dbReference>
<feature type="domain" description="GST C-terminal" evidence="3">
    <location>
        <begin position="88"/>
        <end position="206"/>
    </location>
</feature>
<keyword evidence="5" id="KW-1185">Reference proteome</keyword>
<dbReference type="InterPro" id="IPR036249">
    <property type="entry name" value="Thioredoxin-like_sf"/>
</dbReference>
<dbReference type="PROSITE" id="PS50404">
    <property type="entry name" value="GST_NTER"/>
    <property type="match status" value="1"/>
</dbReference>
<dbReference type="Pfam" id="PF02798">
    <property type="entry name" value="GST_N"/>
    <property type="match status" value="1"/>
</dbReference>
<reference evidence="4" key="1">
    <citation type="journal article" date="2018" name="Int. J. Syst. Evol. Microbiol.">
        <title>Neptunicella marina gen. nov., sp. nov., isolated from surface seawater.</title>
        <authorList>
            <person name="Liu X."/>
            <person name="Lai Q."/>
            <person name="Du Y."/>
            <person name="Zhang X."/>
            <person name="Liu Z."/>
            <person name="Sun F."/>
            <person name="Shao Z."/>
        </authorList>
    </citation>
    <scope>NUCLEOTIDE SEQUENCE</scope>
    <source>
        <strain evidence="4">S27-2</strain>
    </source>
</reference>
<dbReference type="InterPro" id="IPR004046">
    <property type="entry name" value="GST_C"/>
</dbReference>
<dbReference type="CDD" id="cd03206">
    <property type="entry name" value="GST_C_7"/>
    <property type="match status" value="1"/>
</dbReference>
<protein>
    <submittedName>
        <fullName evidence="4">Glutathione S-transferase</fullName>
    </submittedName>
</protein>
<dbReference type="InterPro" id="IPR004045">
    <property type="entry name" value="Glutathione_S-Trfase_N"/>
</dbReference>
<dbReference type="AlphaFoldDB" id="A0A8J6ITW6"/>
<dbReference type="PANTHER" id="PTHR44051:SF2">
    <property type="entry name" value="HYPOTHETICAL GLUTATHIONE S-TRANSFERASE LIKE PROTEIN"/>
    <property type="match status" value="1"/>
</dbReference>
<dbReference type="Proteomes" id="UP000601768">
    <property type="component" value="Unassembled WGS sequence"/>
</dbReference>
<dbReference type="Gene3D" id="1.20.1050.10">
    <property type="match status" value="1"/>
</dbReference>
<gene>
    <name evidence="4" type="ORF">H8B19_06585</name>
</gene>
<evidence type="ECO:0000256" key="1">
    <source>
        <dbReference type="RuleBase" id="RU003494"/>
    </source>
</evidence>
<evidence type="ECO:0000259" key="3">
    <source>
        <dbReference type="PROSITE" id="PS50405"/>
    </source>
</evidence>
<accession>A0A8J6ITW6</accession>
<dbReference type="SUPFAM" id="SSF47616">
    <property type="entry name" value="GST C-terminal domain-like"/>
    <property type="match status" value="1"/>
</dbReference>
<dbReference type="SUPFAM" id="SSF52833">
    <property type="entry name" value="Thioredoxin-like"/>
    <property type="match status" value="1"/>
</dbReference>
<feature type="domain" description="GST N-terminal" evidence="2">
    <location>
        <begin position="3"/>
        <end position="84"/>
    </location>
</feature>